<name>A0A011P6W5_ACCRE</name>
<keyword evidence="3" id="KW-0808">Transferase</keyword>
<evidence type="ECO:0000259" key="2">
    <source>
        <dbReference type="SMART" id="SM00563"/>
    </source>
</evidence>
<keyword evidence="4" id="KW-1185">Reference proteome</keyword>
<dbReference type="InterPro" id="IPR002123">
    <property type="entry name" value="Plipid/glycerol_acylTrfase"/>
</dbReference>
<keyword evidence="1" id="KW-1133">Transmembrane helix</keyword>
<dbReference type="Pfam" id="PF01553">
    <property type="entry name" value="Acyltransferase"/>
    <property type="match status" value="1"/>
</dbReference>
<evidence type="ECO:0000313" key="3">
    <source>
        <dbReference type="EMBL" id="EXI90713.1"/>
    </source>
</evidence>
<reference evidence="3" key="1">
    <citation type="submission" date="2014-02" db="EMBL/GenBank/DDBJ databases">
        <title>Expanding our view of genomic diversity in Candidatus Accumulibacter clades.</title>
        <authorList>
            <person name="Skennerton C.T."/>
            <person name="Barr J.J."/>
            <person name="Slater F.R."/>
            <person name="Bond P.L."/>
            <person name="Tyson G.W."/>
        </authorList>
    </citation>
    <scope>NUCLEOTIDE SEQUENCE [LARGE SCALE GENOMIC DNA]</scope>
</reference>
<proteinExistence type="predicted"/>
<keyword evidence="1" id="KW-0472">Membrane</keyword>
<dbReference type="AlphaFoldDB" id="A0A011P6W5"/>
<dbReference type="PANTHER" id="PTHR10983:SF16">
    <property type="entry name" value="LYSOCARDIOLIPIN ACYLTRANSFERASE 1"/>
    <property type="match status" value="1"/>
</dbReference>
<gene>
    <name evidence="3" type="primary">yihG</name>
    <name evidence="3" type="ORF">AW11_00571</name>
</gene>
<dbReference type="CDD" id="cd07990">
    <property type="entry name" value="LPLAT_LCLAT1-like"/>
    <property type="match status" value="1"/>
</dbReference>
<dbReference type="STRING" id="1454004.AW11_00571"/>
<dbReference type="SUPFAM" id="SSF69593">
    <property type="entry name" value="Glycerol-3-phosphate (1)-acyltransferase"/>
    <property type="match status" value="1"/>
</dbReference>
<sequence>MFHFLPAPLLGLIASLLLGLNTLVWVPILVSLAVVKLLLPFKALRLRLDPLLVHIAEAWIAGNSGWMRLTQKTVWDIEGGDGLDRHGWYLVNCNHQSWVDILVLQHLLTGRIPLLKFFLKRQLLWVPVIGLAWWALDFPFMRRHSEQSLEKNPELRGRDQEATRRACARFALIPTSVMNFCEGTRFTPAKQRRQQSPYRHLLRPKAGGIALALNAMGDKFQAILDVTIVYPDGVPNFWAFLCGRVACVRVRVRRLPVPTHLVKADYASDPAVREAFQQWLQQIWQEKDRQIDALLAQRSC</sequence>
<dbReference type="eggNOG" id="COG0204">
    <property type="taxonomic scope" value="Bacteria"/>
</dbReference>
<protein>
    <submittedName>
        <fullName evidence="3">Acyltransferase YihG</fullName>
        <ecNumber evidence="3">2.3.-.-</ecNumber>
    </submittedName>
</protein>
<feature type="transmembrane region" description="Helical" evidence="1">
    <location>
        <begin position="12"/>
        <end position="39"/>
    </location>
</feature>
<evidence type="ECO:0000313" key="4">
    <source>
        <dbReference type="Proteomes" id="UP000022141"/>
    </source>
</evidence>
<dbReference type="PANTHER" id="PTHR10983">
    <property type="entry name" value="1-ACYLGLYCEROL-3-PHOSPHATE ACYLTRANSFERASE-RELATED"/>
    <property type="match status" value="1"/>
</dbReference>
<keyword evidence="3" id="KW-0012">Acyltransferase</keyword>
<dbReference type="NCBIfam" id="NF010621">
    <property type="entry name" value="PRK14014.1"/>
    <property type="match status" value="1"/>
</dbReference>
<dbReference type="PATRIC" id="fig|1454004.3.peg.592"/>
<dbReference type="SMART" id="SM00563">
    <property type="entry name" value="PlsC"/>
    <property type="match status" value="1"/>
</dbReference>
<comment type="caution">
    <text evidence="3">The sequence shown here is derived from an EMBL/GenBank/DDBJ whole genome shotgun (WGS) entry which is preliminary data.</text>
</comment>
<accession>A0A011P6W5</accession>
<dbReference type="Proteomes" id="UP000022141">
    <property type="component" value="Unassembled WGS sequence"/>
</dbReference>
<organism evidence="3 4">
    <name type="scientific">Accumulibacter regalis</name>
    <dbReference type="NCBI Taxonomy" id="522306"/>
    <lineage>
        <taxon>Bacteria</taxon>
        <taxon>Pseudomonadati</taxon>
        <taxon>Pseudomonadota</taxon>
        <taxon>Betaproteobacteria</taxon>
        <taxon>Candidatus Accumulibacter</taxon>
    </lineage>
</organism>
<dbReference type="EC" id="2.3.-.-" evidence="3"/>
<keyword evidence="1" id="KW-0812">Transmembrane</keyword>
<evidence type="ECO:0000256" key="1">
    <source>
        <dbReference type="SAM" id="Phobius"/>
    </source>
</evidence>
<feature type="domain" description="Phospholipid/glycerol acyltransferase" evidence="2">
    <location>
        <begin position="89"/>
        <end position="231"/>
    </location>
</feature>
<dbReference type="GO" id="GO:0016746">
    <property type="term" value="F:acyltransferase activity"/>
    <property type="evidence" value="ECO:0007669"/>
    <property type="project" value="UniProtKB-KW"/>
</dbReference>
<dbReference type="EMBL" id="JEMY01000004">
    <property type="protein sequence ID" value="EXI90713.1"/>
    <property type="molecule type" value="Genomic_DNA"/>
</dbReference>